<feature type="transmembrane region" description="Helical" evidence="1">
    <location>
        <begin position="196"/>
        <end position="215"/>
    </location>
</feature>
<comment type="caution">
    <text evidence="5">The sequence shown here is derived from an EMBL/GenBank/DDBJ whole genome shotgun (WGS) entry which is preliminary data.</text>
</comment>
<dbReference type="InterPro" id="IPR001633">
    <property type="entry name" value="EAL_dom"/>
</dbReference>
<dbReference type="InterPro" id="IPR035919">
    <property type="entry name" value="EAL_sf"/>
</dbReference>
<dbReference type="Gene3D" id="3.30.70.270">
    <property type="match status" value="1"/>
</dbReference>
<dbReference type="InterPro" id="IPR000160">
    <property type="entry name" value="GGDEF_dom"/>
</dbReference>
<dbReference type="AlphaFoldDB" id="A0A919SNQ3"/>
<dbReference type="Pfam" id="PF00563">
    <property type="entry name" value="EAL"/>
    <property type="match status" value="1"/>
</dbReference>
<feature type="transmembrane region" description="Helical" evidence="1">
    <location>
        <begin position="162"/>
        <end position="184"/>
    </location>
</feature>
<name>A0A919SNQ3_9ACTN</name>
<dbReference type="PANTHER" id="PTHR44757:SF2">
    <property type="entry name" value="BIOFILM ARCHITECTURE MAINTENANCE PROTEIN MBAA"/>
    <property type="match status" value="1"/>
</dbReference>
<feature type="transmembrane region" description="Helical" evidence="1">
    <location>
        <begin position="221"/>
        <end position="238"/>
    </location>
</feature>
<dbReference type="PROSITE" id="PS50883">
    <property type="entry name" value="EAL"/>
    <property type="match status" value="1"/>
</dbReference>
<dbReference type="EMBL" id="BOQL01000052">
    <property type="protein sequence ID" value="GIM74809.1"/>
    <property type="molecule type" value="Genomic_DNA"/>
</dbReference>
<keyword evidence="6" id="KW-1185">Reference proteome</keyword>
<gene>
    <name evidence="5" type="ORF">Aau02nite_62830</name>
</gene>
<accession>A0A919SNQ3</accession>
<dbReference type="InterPro" id="IPR029787">
    <property type="entry name" value="Nucleotide_cyclase"/>
</dbReference>
<dbReference type="GO" id="GO:0006355">
    <property type="term" value="P:regulation of DNA-templated transcription"/>
    <property type="evidence" value="ECO:0007669"/>
    <property type="project" value="InterPro"/>
</dbReference>
<dbReference type="SMART" id="SM00267">
    <property type="entry name" value="GGDEF"/>
    <property type="match status" value="1"/>
</dbReference>
<sequence>MAVQPTARTGTWRHRVAFMAAPAVGALVLVAGLIGLIPGLAALAAGVGGVALWATVVLVHTALAIHRRDGTFAACRGAGYIGMGALATGATTAVLVADPPGRGIYVAAGLGAAAVVYILGIMLLPGAASTVAIRLRRAFDGLGLGVALGFAAYLVTPMQHTPVTALICVLLAAAGISIVTVIVLRARLHRPAALRCGAGAILVLLSLCVAANLVLSDRAGWIVTLFGLPIVAGLGLTAEGGSRRNLPAAPVPREQDQYLSGYPLLAVPAGIGVVAALYHLAFRGEFDKTAVLLGISMVAVLTMRELLVVRDIRHYTGQLRTKEAHFRSLVAGATDLTLVLDEKLTVRWQSPAAARLFGLADSEVIGRTFLQLIHPEDVPGAQAGLETLLSGEYGDGPPALLNARIRDGHGMWRDTESTVADQRSVPEVAALVVHVRDVGERRHLERTLHRLSYTDQLTGLANRRALMRDLLDHRRRAGQHGTLLVIDLHGLAEINDSKGREIGDAVLIQVGRRIRGLLAEDDVAARLGGDEFAVLTSDGAVLAYALATRIVTLLMEPYQLPGTIVELHTSVGLAELTGGSDSEEVLRHADLARSRARQLGHDRVEWYDTDIEMQLHRRMDLERELLGAVERGELDLVFQPVVSLRDEQTVGVEALLRWRHPKLGTIMPAELLPIARAVGCAAELDEWVLDAACRHLAGWSAGGTDFWLSVNVSPRELLTARFPERVAEILARHELEPERLVVEVQETWVAEDLPAIVASLTGLRKLGVRAALDDFGAGQASLSHLRRLPVDMLKLDQVLVNTPPEPAVGPAVIDVVVSLGRRLGLETVAKGLETAEQIERARHAGCLYGQGFALARPAPAERMEAYLDTHRAS</sequence>
<dbReference type="CDD" id="cd01948">
    <property type="entry name" value="EAL"/>
    <property type="match status" value="1"/>
</dbReference>
<keyword evidence="1" id="KW-1133">Transmembrane helix</keyword>
<dbReference type="SMART" id="SM00052">
    <property type="entry name" value="EAL"/>
    <property type="match status" value="1"/>
</dbReference>
<reference evidence="5" key="1">
    <citation type="submission" date="2021-03" db="EMBL/GenBank/DDBJ databases">
        <title>Whole genome shotgun sequence of Actinoplanes auranticolor NBRC 12245.</title>
        <authorList>
            <person name="Komaki H."/>
            <person name="Tamura T."/>
        </authorList>
    </citation>
    <scope>NUCLEOTIDE SEQUENCE</scope>
    <source>
        <strain evidence="5">NBRC 12245</strain>
    </source>
</reference>
<dbReference type="PROSITE" id="PS50887">
    <property type="entry name" value="GGDEF"/>
    <property type="match status" value="1"/>
</dbReference>
<feature type="domain" description="EAL" evidence="3">
    <location>
        <begin position="618"/>
        <end position="871"/>
    </location>
</feature>
<feature type="transmembrane region" description="Helical" evidence="1">
    <location>
        <begin position="103"/>
        <end position="126"/>
    </location>
</feature>
<organism evidence="5 6">
    <name type="scientific">Actinoplanes auranticolor</name>
    <dbReference type="NCBI Taxonomy" id="47988"/>
    <lineage>
        <taxon>Bacteria</taxon>
        <taxon>Bacillati</taxon>
        <taxon>Actinomycetota</taxon>
        <taxon>Actinomycetes</taxon>
        <taxon>Micromonosporales</taxon>
        <taxon>Micromonosporaceae</taxon>
        <taxon>Actinoplanes</taxon>
    </lineage>
</organism>
<dbReference type="CDD" id="cd00130">
    <property type="entry name" value="PAS"/>
    <property type="match status" value="1"/>
</dbReference>
<evidence type="ECO:0000256" key="1">
    <source>
        <dbReference type="SAM" id="Phobius"/>
    </source>
</evidence>
<evidence type="ECO:0000313" key="6">
    <source>
        <dbReference type="Proteomes" id="UP000681340"/>
    </source>
</evidence>
<evidence type="ECO:0000259" key="3">
    <source>
        <dbReference type="PROSITE" id="PS50883"/>
    </source>
</evidence>
<dbReference type="Proteomes" id="UP000681340">
    <property type="component" value="Unassembled WGS sequence"/>
</dbReference>
<dbReference type="SMART" id="SM00091">
    <property type="entry name" value="PAS"/>
    <property type="match status" value="1"/>
</dbReference>
<keyword evidence="1" id="KW-0472">Membrane</keyword>
<dbReference type="Pfam" id="PF00990">
    <property type="entry name" value="GGDEF"/>
    <property type="match status" value="1"/>
</dbReference>
<feature type="transmembrane region" description="Helical" evidence="1">
    <location>
        <begin position="77"/>
        <end position="97"/>
    </location>
</feature>
<dbReference type="Gene3D" id="3.20.20.450">
    <property type="entry name" value="EAL domain"/>
    <property type="match status" value="1"/>
</dbReference>
<dbReference type="SUPFAM" id="SSF55073">
    <property type="entry name" value="Nucleotide cyclase"/>
    <property type="match status" value="1"/>
</dbReference>
<dbReference type="Gene3D" id="3.30.450.20">
    <property type="entry name" value="PAS domain"/>
    <property type="match status" value="1"/>
</dbReference>
<dbReference type="NCBIfam" id="TIGR00229">
    <property type="entry name" value="sensory_box"/>
    <property type="match status" value="1"/>
</dbReference>
<feature type="transmembrane region" description="Helical" evidence="1">
    <location>
        <begin position="16"/>
        <end position="37"/>
    </location>
</feature>
<evidence type="ECO:0000259" key="4">
    <source>
        <dbReference type="PROSITE" id="PS50887"/>
    </source>
</evidence>
<feature type="transmembrane region" description="Helical" evidence="1">
    <location>
        <begin position="138"/>
        <end position="156"/>
    </location>
</feature>
<dbReference type="InterPro" id="IPR013767">
    <property type="entry name" value="PAS_fold"/>
</dbReference>
<feature type="transmembrane region" description="Helical" evidence="1">
    <location>
        <begin position="259"/>
        <end position="278"/>
    </location>
</feature>
<dbReference type="InterPro" id="IPR043128">
    <property type="entry name" value="Rev_trsase/Diguanyl_cyclase"/>
</dbReference>
<dbReference type="SUPFAM" id="SSF141868">
    <property type="entry name" value="EAL domain-like"/>
    <property type="match status" value="1"/>
</dbReference>
<dbReference type="NCBIfam" id="TIGR00254">
    <property type="entry name" value="GGDEF"/>
    <property type="match status" value="1"/>
</dbReference>
<dbReference type="RefSeq" id="WP_246595577.1">
    <property type="nucleotide sequence ID" value="NZ_BAABEA010000002.1"/>
</dbReference>
<evidence type="ECO:0008006" key="7">
    <source>
        <dbReference type="Google" id="ProtNLM"/>
    </source>
</evidence>
<feature type="transmembrane region" description="Helical" evidence="1">
    <location>
        <begin position="43"/>
        <end position="65"/>
    </location>
</feature>
<dbReference type="InterPro" id="IPR035965">
    <property type="entry name" value="PAS-like_dom_sf"/>
</dbReference>
<evidence type="ECO:0000313" key="5">
    <source>
        <dbReference type="EMBL" id="GIM74809.1"/>
    </source>
</evidence>
<keyword evidence="1" id="KW-0812">Transmembrane</keyword>
<dbReference type="PANTHER" id="PTHR44757">
    <property type="entry name" value="DIGUANYLATE CYCLASE DGCP"/>
    <property type="match status" value="1"/>
</dbReference>
<dbReference type="InterPro" id="IPR000014">
    <property type="entry name" value="PAS"/>
</dbReference>
<protein>
    <recommendedName>
        <fullName evidence="7">PAS domain S-box-containing protein/diguanylate cyclase (GGDEF)-like protein</fullName>
    </recommendedName>
</protein>
<dbReference type="CDD" id="cd01949">
    <property type="entry name" value="GGDEF"/>
    <property type="match status" value="1"/>
</dbReference>
<proteinExistence type="predicted"/>
<evidence type="ECO:0000259" key="2">
    <source>
        <dbReference type="PROSITE" id="PS50112"/>
    </source>
</evidence>
<feature type="domain" description="GGDEF" evidence="4">
    <location>
        <begin position="479"/>
        <end position="609"/>
    </location>
</feature>
<dbReference type="PROSITE" id="PS50112">
    <property type="entry name" value="PAS"/>
    <property type="match status" value="1"/>
</dbReference>
<dbReference type="Pfam" id="PF00989">
    <property type="entry name" value="PAS"/>
    <property type="match status" value="1"/>
</dbReference>
<dbReference type="InterPro" id="IPR052155">
    <property type="entry name" value="Biofilm_reg_signaling"/>
</dbReference>
<dbReference type="SUPFAM" id="SSF55785">
    <property type="entry name" value="PYP-like sensor domain (PAS domain)"/>
    <property type="match status" value="1"/>
</dbReference>
<feature type="domain" description="PAS" evidence="2">
    <location>
        <begin position="322"/>
        <end position="392"/>
    </location>
</feature>